<reference evidence="2" key="1">
    <citation type="submission" date="2022-11" db="UniProtKB">
        <authorList>
            <consortium name="WormBaseParasite"/>
        </authorList>
    </citation>
    <scope>IDENTIFICATION</scope>
</reference>
<name>A0A914LI84_MELIC</name>
<sequence length="124" mass="14225">MDNRPPPKKRARFTIENILGLSSIFSITNLLGLQTGAGSSKEPKDYVDRLETTIDRNKKFKFLKSRSKFLIKDLPSDPEELLSKIFQYFLNEAVEESRNRGMKAEQIGCIVSSPLLDHDVWIPR</sequence>
<dbReference type="Proteomes" id="UP000887563">
    <property type="component" value="Unplaced"/>
</dbReference>
<proteinExistence type="predicted"/>
<evidence type="ECO:0000313" key="1">
    <source>
        <dbReference type="Proteomes" id="UP000887563"/>
    </source>
</evidence>
<keyword evidence="1" id="KW-1185">Reference proteome</keyword>
<evidence type="ECO:0000313" key="2">
    <source>
        <dbReference type="WBParaSite" id="Minc3s00528g13769"/>
    </source>
</evidence>
<accession>A0A914LI84</accession>
<organism evidence="1 2">
    <name type="scientific">Meloidogyne incognita</name>
    <name type="common">Southern root-knot nematode worm</name>
    <name type="synonym">Oxyuris incognita</name>
    <dbReference type="NCBI Taxonomy" id="6306"/>
    <lineage>
        <taxon>Eukaryota</taxon>
        <taxon>Metazoa</taxon>
        <taxon>Ecdysozoa</taxon>
        <taxon>Nematoda</taxon>
        <taxon>Chromadorea</taxon>
        <taxon>Rhabditida</taxon>
        <taxon>Tylenchina</taxon>
        <taxon>Tylenchomorpha</taxon>
        <taxon>Tylenchoidea</taxon>
        <taxon>Meloidogynidae</taxon>
        <taxon>Meloidogyninae</taxon>
        <taxon>Meloidogyne</taxon>
        <taxon>Meloidogyne incognita group</taxon>
    </lineage>
</organism>
<protein>
    <submittedName>
        <fullName evidence="2">Uncharacterized protein</fullName>
    </submittedName>
</protein>
<dbReference type="WBParaSite" id="Minc3s00528g13769">
    <property type="protein sequence ID" value="Minc3s00528g13769"/>
    <property type="gene ID" value="Minc3s00528g13769"/>
</dbReference>
<dbReference type="AlphaFoldDB" id="A0A914LI84"/>